<organism evidence="2 3">
    <name type="scientific">Psychromicrobium silvestre</name>
    <dbReference type="NCBI Taxonomy" id="1645614"/>
    <lineage>
        <taxon>Bacteria</taxon>
        <taxon>Bacillati</taxon>
        <taxon>Actinomycetota</taxon>
        <taxon>Actinomycetes</taxon>
        <taxon>Micrococcales</taxon>
        <taxon>Micrococcaceae</taxon>
        <taxon>Psychromicrobium</taxon>
    </lineage>
</organism>
<evidence type="ECO:0000259" key="1">
    <source>
        <dbReference type="PROSITE" id="PS51384"/>
    </source>
</evidence>
<dbReference type="Gene3D" id="3.40.50.80">
    <property type="entry name" value="Nucleotide-binding domain of ferredoxin-NADP reductase (FNR) module"/>
    <property type="match status" value="1"/>
</dbReference>
<dbReference type="InterPro" id="IPR039374">
    <property type="entry name" value="SIP_fam"/>
</dbReference>
<protein>
    <submittedName>
        <fullName evidence="2">NADPH-dependent ferric siderophore reductase</fullName>
    </submittedName>
</protein>
<gene>
    <name evidence="2" type="ORF">FHU41_001993</name>
</gene>
<dbReference type="PANTHER" id="PTHR30157">
    <property type="entry name" value="FERRIC REDUCTASE, NADPH-DEPENDENT"/>
    <property type="match status" value="1"/>
</dbReference>
<dbReference type="Pfam" id="PF04954">
    <property type="entry name" value="SIP"/>
    <property type="match status" value="1"/>
</dbReference>
<sequence>MSAETTLVGPEVKALLAFEVEVTKVQSLSPHFKRVTFTADQLRHFGADEQGRTLDLRIKVMIPSAGHPLPDFAALMELPDSSWYQSWLRMDPESRGFMRTYTVRSARTEQGEIDVDFVLHPAAEDGVAGPAGSWAERVEVGERVVLIGPNSQAGPCLGIEFKPGLSRRLLLVGDETAVPAIAAILESLEPDMQGEVILEVPEAADFQDLAAPSGVKIQWVARASADSCRGRIHGELLDAAVRAAVAPGSAVPPVELEEVNVDEEILWETPDDFGFEPSGQLYAWIAGEAAVIRELRRYLVREVGMDRRQVAFMGYWRQGKAEGA</sequence>
<feature type="domain" description="FAD-binding FR-type" evidence="1">
    <location>
        <begin position="15"/>
        <end position="156"/>
    </location>
</feature>
<dbReference type="GO" id="GO:0016491">
    <property type="term" value="F:oxidoreductase activity"/>
    <property type="evidence" value="ECO:0007669"/>
    <property type="project" value="InterPro"/>
</dbReference>
<dbReference type="InterPro" id="IPR017927">
    <property type="entry name" value="FAD-bd_FR_type"/>
</dbReference>
<keyword evidence="3" id="KW-1185">Reference proteome</keyword>
<evidence type="ECO:0000313" key="2">
    <source>
        <dbReference type="EMBL" id="NYE95743.1"/>
    </source>
</evidence>
<dbReference type="PROSITE" id="PS51384">
    <property type="entry name" value="FAD_FR"/>
    <property type="match status" value="1"/>
</dbReference>
<dbReference type="Pfam" id="PF08021">
    <property type="entry name" value="FAD_binding_9"/>
    <property type="match status" value="1"/>
</dbReference>
<dbReference type="EMBL" id="JACBYQ010000002">
    <property type="protein sequence ID" value="NYE95743.1"/>
    <property type="molecule type" value="Genomic_DNA"/>
</dbReference>
<dbReference type="InterPro" id="IPR017938">
    <property type="entry name" value="Riboflavin_synthase-like_b-brl"/>
</dbReference>
<dbReference type="Gene3D" id="2.40.30.10">
    <property type="entry name" value="Translation factors"/>
    <property type="match status" value="1"/>
</dbReference>
<dbReference type="PANTHER" id="PTHR30157:SF0">
    <property type="entry name" value="NADPH-DEPENDENT FERRIC-CHELATE REDUCTASE"/>
    <property type="match status" value="1"/>
</dbReference>
<evidence type="ECO:0000313" key="3">
    <source>
        <dbReference type="Proteomes" id="UP000521748"/>
    </source>
</evidence>
<dbReference type="AlphaFoldDB" id="A0A7Y9LUA9"/>
<dbReference type="InterPro" id="IPR039261">
    <property type="entry name" value="FNR_nucleotide-bd"/>
</dbReference>
<accession>A0A7Y9LUA9</accession>
<reference evidence="2 3" key="1">
    <citation type="submission" date="2020-07" db="EMBL/GenBank/DDBJ databases">
        <title>Sequencing the genomes of 1000 actinobacteria strains.</title>
        <authorList>
            <person name="Klenk H.-P."/>
        </authorList>
    </citation>
    <scope>NUCLEOTIDE SEQUENCE [LARGE SCALE GENOMIC DNA]</scope>
    <source>
        <strain evidence="2 3">DSM 102047</strain>
    </source>
</reference>
<proteinExistence type="predicted"/>
<dbReference type="SUPFAM" id="SSF63380">
    <property type="entry name" value="Riboflavin synthase domain-like"/>
    <property type="match status" value="1"/>
</dbReference>
<dbReference type="Proteomes" id="UP000521748">
    <property type="component" value="Unassembled WGS sequence"/>
</dbReference>
<comment type="caution">
    <text evidence="2">The sequence shown here is derived from an EMBL/GenBank/DDBJ whole genome shotgun (WGS) entry which is preliminary data.</text>
</comment>
<name>A0A7Y9LUA9_9MICC</name>
<dbReference type="InterPro" id="IPR007037">
    <property type="entry name" value="SIP_rossman_dom"/>
</dbReference>
<dbReference type="InterPro" id="IPR013113">
    <property type="entry name" value="SIP_FAD-bd"/>
</dbReference>
<dbReference type="RefSeq" id="WP_179389485.1">
    <property type="nucleotide sequence ID" value="NZ_JACBYQ010000002.1"/>
</dbReference>
<dbReference type="CDD" id="cd06193">
    <property type="entry name" value="siderophore_interacting"/>
    <property type="match status" value="1"/>
</dbReference>